<gene>
    <name evidence="3" type="ORF">Tco_0772499</name>
</gene>
<dbReference type="InterPro" id="IPR001584">
    <property type="entry name" value="Integrase_cat-core"/>
</dbReference>
<dbReference type="PANTHER" id="PTHR42648">
    <property type="entry name" value="TRANSPOSASE, PUTATIVE-RELATED"/>
    <property type="match status" value="1"/>
</dbReference>
<dbReference type="SUPFAM" id="SSF53098">
    <property type="entry name" value="Ribonuclease H-like"/>
    <property type="match status" value="1"/>
</dbReference>
<feature type="compositionally biased region" description="Basic and acidic residues" evidence="1">
    <location>
        <begin position="103"/>
        <end position="113"/>
    </location>
</feature>
<feature type="region of interest" description="Disordered" evidence="1">
    <location>
        <begin position="62"/>
        <end position="81"/>
    </location>
</feature>
<reference evidence="3" key="1">
    <citation type="journal article" date="2022" name="Int. J. Mol. Sci.">
        <title>Draft Genome of Tanacetum Coccineum: Genomic Comparison of Closely Related Tanacetum-Family Plants.</title>
        <authorList>
            <person name="Yamashiro T."/>
            <person name="Shiraishi A."/>
            <person name="Nakayama K."/>
            <person name="Satake H."/>
        </authorList>
    </citation>
    <scope>NUCLEOTIDE SEQUENCE</scope>
</reference>
<feature type="region of interest" description="Disordered" evidence="1">
    <location>
        <begin position="88"/>
        <end position="162"/>
    </location>
</feature>
<comment type="caution">
    <text evidence="3">The sequence shown here is derived from an EMBL/GenBank/DDBJ whole genome shotgun (WGS) entry which is preliminary data.</text>
</comment>
<accession>A0ABQ4ZI25</accession>
<evidence type="ECO:0000259" key="2">
    <source>
        <dbReference type="PROSITE" id="PS50994"/>
    </source>
</evidence>
<dbReference type="PROSITE" id="PS50994">
    <property type="entry name" value="INTEGRASE"/>
    <property type="match status" value="1"/>
</dbReference>
<name>A0ABQ4ZI25_9ASTR</name>
<proteinExistence type="predicted"/>
<dbReference type="InterPro" id="IPR036397">
    <property type="entry name" value="RNaseH_sf"/>
</dbReference>
<evidence type="ECO:0000313" key="3">
    <source>
        <dbReference type="EMBL" id="GJS89863.1"/>
    </source>
</evidence>
<dbReference type="PANTHER" id="PTHR42648:SF32">
    <property type="entry name" value="RIBONUCLEASE H-LIKE DOMAIN, GAG-PRE-INTEGRASE DOMAIN PROTEIN-RELATED"/>
    <property type="match status" value="1"/>
</dbReference>
<dbReference type="InterPro" id="IPR039537">
    <property type="entry name" value="Retrotran_Ty1/copia-like"/>
</dbReference>
<feature type="compositionally biased region" description="Polar residues" evidence="1">
    <location>
        <begin position="147"/>
        <end position="156"/>
    </location>
</feature>
<dbReference type="InterPro" id="IPR012337">
    <property type="entry name" value="RNaseH-like_sf"/>
</dbReference>
<feature type="compositionally biased region" description="Polar residues" evidence="1">
    <location>
        <begin position="114"/>
        <end position="139"/>
    </location>
</feature>
<dbReference type="Pfam" id="PF00665">
    <property type="entry name" value="rve"/>
    <property type="match status" value="1"/>
</dbReference>
<keyword evidence="4" id="KW-1185">Reference proteome</keyword>
<dbReference type="Proteomes" id="UP001151760">
    <property type="component" value="Unassembled WGS sequence"/>
</dbReference>
<evidence type="ECO:0000256" key="1">
    <source>
        <dbReference type="SAM" id="MobiDB-lite"/>
    </source>
</evidence>
<dbReference type="Gene3D" id="3.30.420.10">
    <property type="entry name" value="Ribonuclease H-like superfamily/Ribonuclease H"/>
    <property type="match status" value="1"/>
</dbReference>
<organism evidence="3 4">
    <name type="scientific">Tanacetum coccineum</name>
    <dbReference type="NCBI Taxonomy" id="301880"/>
    <lineage>
        <taxon>Eukaryota</taxon>
        <taxon>Viridiplantae</taxon>
        <taxon>Streptophyta</taxon>
        <taxon>Embryophyta</taxon>
        <taxon>Tracheophyta</taxon>
        <taxon>Spermatophyta</taxon>
        <taxon>Magnoliopsida</taxon>
        <taxon>eudicotyledons</taxon>
        <taxon>Gunneridae</taxon>
        <taxon>Pentapetalae</taxon>
        <taxon>asterids</taxon>
        <taxon>campanulids</taxon>
        <taxon>Asterales</taxon>
        <taxon>Asteraceae</taxon>
        <taxon>Asteroideae</taxon>
        <taxon>Anthemideae</taxon>
        <taxon>Anthemidinae</taxon>
        <taxon>Tanacetum</taxon>
    </lineage>
</organism>
<feature type="domain" description="Integrase catalytic" evidence="2">
    <location>
        <begin position="270"/>
        <end position="361"/>
    </location>
</feature>
<feature type="compositionally biased region" description="Polar residues" evidence="1">
    <location>
        <begin position="62"/>
        <end position="72"/>
    </location>
</feature>
<protein>
    <submittedName>
        <fullName evidence="3">Retrovirus-related pol polyprotein from transposon TNT 1-94</fullName>
    </submittedName>
</protein>
<evidence type="ECO:0000313" key="4">
    <source>
        <dbReference type="Proteomes" id="UP001151760"/>
    </source>
</evidence>
<reference evidence="3" key="2">
    <citation type="submission" date="2022-01" db="EMBL/GenBank/DDBJ databases">
        <authorList>
            <person name="Yamashiro T."/>
            <person name="Shiraishi A."/>
            <person name="Satake H."/>
            <person name="Nakayama K."/>
        </authorList>
    </citation>
    <scope>NUCLEOTIDE SEQUENCE</scope>
</reference>
<dbReference type="EMBL" id="BQNB010011383">
    <property type="protein sequence ID" value="GJS89863.1"/>
    <property type="molecule type" value="Genomic_DNA"/>
</dbReference>
<sequence>MMLKKTHSYYCHPPDYDNEIHPKSKDWVERHNLDNKLLKFNTRRIIVPKSEAVNECLKLTKAPTNPESSIESGSEPLTPLPLLKNLHEASPSSEVMPLTYQDHSPRERHDEKVNSTQKIQESKLVNLQSESSKPVNSSKIRQESKPNGKNTDSSKSVRPKPLQKPKLKCELYHYTNHSTDDYYRILYYMKYKREDHRTSNHNMYVASLKSSENYKAQPCQYASHSKPILIAKAKDKPYQPPFAPSLACASTTIRLEIVKNYLSASTCEVMTILPQDTIMSFLSEEDQTNVHNHEKYTIVIVDEYSRYTWVHFLRKKSRAAEMIMAFIRMAKNQDDVKVKQLRTDNGTEFRNSELESFCDEK</sequence>